<evidence type="ECO:0000313" key="4">
    <source>
        <dbReference type="Proteomes" id="UP000015101"/>
    </source>
</evidence>
<dbReference type="HOGENOM" id="CLU_1171749_0_0_1"/>
<feature type="region of interest" description="Disordered" evidence="1">
    <location>
        <begin position="119"/>
        <end position="172"/>
    </location>
</feature>
<keyword evidence="4" id="KW-1185">Reference proteome</keyword>
<dbReference type="GeneID" id="20211188"/>
<dbReference type="CTD" id="20211188"/>
<reference evidence="4" key="1">
    <citation type="submission" date="2012-12" db="EMBL/GenBank/DDBJ databases">
        <authorList>
            <person name="Hellsten U."/>
            <person name="Grimwood J."/>
            <person name="Chapman J.A."/>
            <person name="Shapiro H."/>
            <person name="Aerts A."/>
            <person name="Otillar R.P."/>
            <person name="Terry A.Y."/>
            <person name="Boore J.L."/>
            <person name="Simakov O."/>
            <person name="Marletaz F."/>
            <person name="Cho S.-J."/>
            <person name="Edsinger-Gonzales E."/>
            <person name="Havlak P."/>
            <person name="Kuo D.-H."/>
            <person name="Larsson T."/>
            <person name="Lv J."/>
            <person name="Arendt D."/>
            <person name="Savage R."/>
            <person name="Osoegawa K."/>
            <person name="de Jong P."/>
            <person name="Lindberg D.R."/>
            <person name="Seaver E.C."/>
            <person name="Weisblat D.A."/>
            <person name="Putnam N.H."/>
            <person name="Grigoriev I.V."/>
            <person name="Rokhsar D.S."/>
        </authorList>
    </citation>
    <scope>NUCLEOTIDE SEQUENCE</scope>
</reference>
<sequence>MNVIIFCVRSIGNRRLLAADKTRRCRTDDGQDAAGGKHDCEYQTAAPLPLSFTVRPCSKASSYKQLNSSAFNNSTVINENNKFYNEYTKNNPKPYINKNVVRDTGFNIHDNIMTSTTNAINLKDKPGVPQSQTAHPPANTEQDGSNTEKTDQEIRHRHHNRNSPPPRYYENSNNDIEQQCFILSQLINYQSPFVEEEINLLRIKEEDKSVNNLSMILPGRDCSASINEPLVAAAKNS</sequence>
<evidence type="ECO:0000313" key="2">
    <source>
        <dbReference type="EMBL" id="ESN96411.1"/>
    </source>
</evidence>
<reference evidence="3" key="3">
    <citation type="submission" date="2015-06" db="UniProtKB">
        <authorList>
            <consortium name="EnsemblMetazoa"/>
        </authorList>
    </citation>
    <scope>IDENTIFICATION</scope>
</reference>
<dbReference type="Proteomes" id="UP000015101">
    <property type="component" value="Unassembled WGS sequence"/>
</dbReference>
<dbReference type="KEGG" id="hro:HELRODRAFT_189229"/>
<protein>
    <submittedName>
        <fullName evidence="2 3">Uncharacterized protein</fullName>
    </submittedName>
</protein>
<feature type="compositionally biased region" description="Polar residues" evidence="1">
    <location>
        <begin position="129"/>
        <end position="145"/>
    </location>
</feature>
<dbReference type="InParanoid" id="T1FQU1"/>
<dbReference type="EMBL" id="AMQM01001389">
    <property type="status" value="NOT_ANNOTATED_CDS"/>
    <property type="molecule type" value="Genomic_DNA"/>
</dbReference>
<dbReference type="AlphaFoldDB" id="T1FQU1"/>
<name>T1FQU1_HELRO</name>
<dbReference type="RefSeq" id="XP_009025580.1">
    <property type="nucleotide sequence ID" value="XM_009027332.1"/>
</dbReference>
<dbReference type="EnsemblMetazoa" id="HelroT189229">
    <property type="protein sequence ID" value="HelroP189229"/>
    <property type="gene ID" value="HelroG189229"/>
</dbReference>
<accession>T1FQU1</accession>
<organism evidence="3 4">
    <name type="scientific">Helobdella robusta</name>
    <name type="common">Californian leech</name>
    <dbReference type="NCBI Taxonomy" id="6412"/>
    <lineage>
        <taxon>Eukaryota</taxon>
        <taxon>Metazoa</taxon>
        <taxon>Spiralia</taxon>
        <taxon>Lophotrochozoa</taxon>
        <taxon>Annelida</taxon>
        <taxon>Clitellata</taxon>
        <taxon>Hirudinea</taxon>
        <taxon>Rhynchobdellida</taxon>
        <taxon>Glossiphoniidae</taxon>
        <taxon>Helobdella</taxon>
    </lineage>
</organism>
<gene>
    <name evidence="3" type="primary">20211188</name>
    <name evidence="2" type="ORF">HELRODRAFT_189229</name>
</gene>
<proteinExistence type="predicted"/>
<dbReference type="EMBL" id="KB097495">
    <property type="protein sequence ID" value="ESN96411.1"/>
    <property type="molecule type" value="Genomic_DNA"/>
</dbReference>
<evidence type="ECO:0000256" key="1">
    <source>
        <dbReference type="SAM" id="MobiDB-lite"/>
    </source>
</evidence>
<reference evidence="2 4" key="2">
    <citation type="journal article" date="2013" name="Nature">
        <title>Insights into bilaterian evolution from three spiralian genomes.</title>
        <authorList>
            <person name="Simakov O."/>
            <person name="Marletaz F."/>
            <person name="Cho S.J."/>
            <person name="Edsinger-Gonzales E."/>
            <person name="Havlak P."/>
            <person name="Hellsten U."/>
            <person name="Kuo D.H."/>
            <person name="Larsson T."/>
            <person name="Lv J."/>
            <person name="Arendt D."/>
            <person name="Savage R."/>
            <person name="Osoegawa K."/>
            <person name="de Jong P."/>
            <person name="Grimwood J."/>
            <person name="Chapman J.A."/>
            <person name="Shapiro H."/>
            <person name="Aerts A."/>
            <person name="Otillar R.P."/>
            <person name="Terry A.Y."/>
            <person name="Boore J.L."/>
            <person name="Grigoriev I.V."/>
            <person name="Lindberg D.R."/>
            <person name="Seaver E.C."/>
            <person name="Weisblat D.A."/>
            <person name="Putnam N.H."/>
            <person name="Rokhsar D.S."/>
        </authorList>
    </citation>
    <scope>NUCLEOTIDE SEQUENCE</scope>
</reference>
<evidence type="ECO:0000313" key="3">
    <source>
        <dbReference type="EnsemblMetazoa" id="HelroP189229"/>
    </source>
</evidence>